<comment type="caution">
    <text evidence="3">The sequence shown here is derived from an EMBL/GenBank/DDBJ whole genome shotgun (WGS) entry which is preliminary data.</text>
</comment>
<dbReference type="Gene3D" id="2.120.10.30">
    <property type="entry name" value="TolB, C-terminal domain"/>
    <property type="match status" value="3"/>
</dbReference>
<feature type="signal peptide" evidence="2">
    <location>
        <begin position="1"/>
        <end position="23"/>
    </location>
</feature>
<dbReference type="PANTHER" id="PTHR36842">
    <property type="entry name" value="PROTEIN TOLB HOMOLOG"/>
    <property type="match status" value="1"/>
</dbReference>
<name>A0A8S9SWM0_9CYAN</name>
<reference evidence="3" key="2">
    <citation type="submission" date="2019-11" db="EMBL/GenBank/DDBJ databases">
        <title>Improved Assembly of Tolypothrix boutellei genome.</title>
        <authorList>
            <person name="Sarangi A.N."/>
            <person name="Mukherjee M."/>
            <person name="Ghosh S."/>
            <person name="Singh D."/>
            <person name="Das A."/>
            <person name="Kant S."/>
            <person name="Prusty A."/>
            <person name="Tripathy S."/>
        </authorList>
    </citation>
    <scope>NUCLEOTIDE SEQUENCE</scope>
    <source>
        <strain evidence="3">VB521301</strain>
    </source>
</reference>
<protein>
    <submittedName>
        <fullName evidence="3">Uncharacterized protein</fullName>
    </submittedName>
</protein>
<keyword evidence="4" id="KW-1185">Reference proteome</keyword>
<proteinExistence type="inferred from homology"/>
<dbReference type="SUPFAM" id="SSF82171">
    <property type="entry name" value="DPP6 N-terminal domain-like"/>
    <property type="match status" value="1"/>
</dbReference>
<dbReference type="InterPro" id="IPR011659">
    <property type="entry name" value="WD40"/>
</dbReference>
<dbReference type="InterPro" id="IPR011042">
    <property type="entry name" value="6-blade_b-propeller_TolB-like"/>
</dbReference>
<reference evidence="3" key="1">
    <citation type="journal article" date="2015" name="Genome Announc.">
        <title>Draft Genome Sequence of Tolypothrix boutellei Strain VB521301.</title>
        <authorList>
            <person name="Chandrababunaidu M.M."/>
            <person name="Singh D."/>
            <person name="Sen D."/>
            <person name="Bhan S."/>
            <person name="Das S."/>
            <person name="Gupta A."/>
            <person name="Adhikary S.P."/>
            <person name="Tripathy S."/>
        </authorList>
    </citation>
    <scope>NUCLEOTIDE SEQUENCE</scope>
    <source>
        <strain evidence="3">VB521301</strain>
    </source>
</reference>
<keyword evidence="2" id="KW-0732">Signal</keyword>
<accession>A0A8S9SWM0</accession>
<comment type="similarity">
    <text evidence="1">Belongs to the TolB family.</text>
</comment>
<evidence type="ECO:0000256" key="1">
    <source>
        <dbReference type="ARBA" id="ARBA00009820"/>
    </source>
</evidence>
<evidence type="ECO:0000256" key="2">
    <source>
        <dbReference type="SAM" id="SignalP"/>
    </source>
</evidence>
<evidence type="ECO:0000313" key="3">
    <source>
        <dbReference type="EMBL" id="KAF3884485.1"/>
    </source>
</evidence>
<dbReference type="EMBL" id="JHEG04000001">
    <property type="protein sequence ID" value="KAF3884485.1"/>
    <property type="molecule type" value="Genomic_DNA"/>
</dbReference>
<dbReference type="Pfam" id="PF07676">
    <property type="entry name" value="PD40"/>
    <property type="match status" value="4"/>
</dbReference>
<sequence>MKFFPLTLSALFSTVLFSFVLYNSNTTTIAAPQENKGHTVAFLSMRRNTNQFNIYTIETNGLNRRQLSRNLNVSPTMVWSNNGKHLAFVSDETDIYTINADGSGLTKIFAGSFCKASRYRMKWFLNDKKLAFTRDCDGSTSDTPGNVSLYLSNTIGTEKTKLIKEWQIGGIPPKKEISSSLYLSPNGQKVVFFKDNSIFQMSTDGSELTTITSAPGDDYPSELIWSPDGTQIAFSYGKERNLPIYLLNIKNKTLKNLSNASEKQAYSGLLSWSPDGTRLAYYHDQGSQEFGIQLDIFVLDIFQGTVKKLTDKPGEYSELQWSPDSKQIAFTSGNFSNKKLYAIAVDELKLTELASQLPPSRIESLTWSLDSQQIAFIKEEKTNEQSGNQSIMYAIARDGSKLRKLSNSGDLFLSSPTWRP</sequence>
<dbReference type="PANTHER" id="PTHR36842:SF1">
    <property type="entry name" value="PROTEIN TOLB"/>
    <property type="match status" value="1"/>
</dbReference>
<dbReference type="RefSeq" id="WP_162002336.1">
    <property type="nucleotide sequence ID" value="NZ_JHEG04000001.1"/>
</dbReference>
<evidence type="ECO:0000313" key="4">
    <source>
        <dbReference type="Proteomes" id="UP000029738"/>
    </source>
</evidence>
<dbReference type="AlphaFoldDB" id="A0A8S9SWM0"/>
<dbReference type="SUPFAM" id="SSF69304">
    <property type="entry name" value="Tricorn protease N-terminal domain"/>
    <property type="match status" value="1"/>
</dbReference>
<feature type="chain" id="PRO_5035857946" evidence="2">
    <location>
        <begin position="24"/>
        <end position="420"/>
    </location>
</feature>
<gene>
    <name evidence="3" type="ORF">DA73_0400002625</name>
</gene>
<dbReference type="Proteomes" id="UP000029738">
    <property type="component" value="Unassembled WGS sequence"/>
</dbReference>
<organism evidence="3 4">
    <name type="scientific">Tolypothrix bouteillei VB521301</name>
    <dbReference type="NCBI Taxonomy" id="1479485"/>
    <lineage>
        <taxon>Bacteria</taxon>
        <taxon>Bacillati</taxon>
        <taxon>Cyanobacteriota</taxon>
        <taxon>Cyanophyceae</taxon>
        <taxon>Nostocales</taxon>
        <taxon>Tolypothrichaceae</taxon>
        <taxon>Tolypothrix</taxon>
    </lineage>
</organism>
<dbReference type="OrthoDB" id="499686at2"/>